<gene>
    <name evidence="1" type="ORF">NYPRO_LOCUS10974</name>
</gene>
<sequence length="50" mass="5712">MLSKIQVVGKSMPKGKEYRPLGLQPKKTCAMGCQLNKHEDNLKTKKQQRI</sequence>
<comment type="caution">
    <text evidence="1">The sequence shown here is derived from an EMBL/GenBank/DDBJ whole genome shotgun (WGS) entry which is preliminary data.</text>
</comment>
<keyword evidence="2" id="KW-1185">Reference proteome</keyword>
<proteinExistence type="predicted"/>
<reference evidence="1" key="1">
    <citation type="submission" date="2020-12" db="EMBL/GenBank/DDBJ databases">
        <authorList>
            <consortium name="Molecular Ecology Group"/>
        </authorList>
    </citation>
    <scope>NUCLEOTIDE SEQUENCE</scope>
    <source>
        <strain evidence="1">TBG_1078</strain>
    </source>
</reference>
<dbReference type="Proteomes" id="UP000645828">
    <property type="component" value="Unassembled WGS sequence"/>
</dbReference>
<dbReference type="AlphaFoldDB" id="A0A811YL81"/>
<evidence type="ECO:0000313" key="2">
    <source>
        <dbReference type="Proteomes" id="UP000645828"/>
    </source>
</evidence>
<name>A0A811YL81_NYCPR</name>
<dbReference type="Gene3D" id="6.10.250.3450">
    <property type="match status" value="1"/>
</dbReference>
<evidence type="ECO:0000313" key="1">
    <source>
        <dbReference type="EMBL" id="CAD7678176.1"/>
    </source>
</evidence>
<protein>
    <submittedName>
        <fullName evidence="1">(raccoon dog) hypothetical protein</fullName>
    </submittedName>
</protein>
<dbReference type="EMBL" id="CAJHUB010000680">
    <property type="protein sequence ID" value="CAD7678176.1"/>
    <property type="molecule type" value="Genomic_DNA"/>
</dbReference>
<organism evidence="1 2">
    <name type="scientific">Nyctereutes procyonoides</name>
    <name type="common">Raccoon dog</name>
    <name type="synonym">Canis procyonoides</name>
    <dbReference type="NCBI Taxonomy" id="34880"/>
    <lineage>
        <taxon>Eukaryota</taxon>
        <taxon>Metazoa</taxon>
        <taxon>Chordata</taxon>
        <taxon>Craniata</taxon>
        <taxon>Vertebrata</taxon>
        <taxon>Euteleostomi</taxon>
        <taxon>Mammalia</taxon>
        <taxon>Eutheria</taxon>
        <taxon>Laurasiatheria</taxon>
        <taxon>Carnivora</taxon>
        <taxon>Caniformia</taxon>
        <taxon>Canidae</taxon>
        <taxon>Nyctereutes</taxon>
    </lineage>
</organism>
<accession>A0A811YL81</accession>